<feature type="non-terminal residue" evidence="2">
    <location>
        <position position="1"/>
    </location>
</feature>
<evidence type="ECO:0000313" key="2">
    <source>
        <dbReference type="EMBL" id="TVU14736.1"/>
    </source>
</evidence>
<feature type="compositionally biased region" description="Polar residues" evidence="1">
    <location>
        <begin position="1"/>
        <end position="26"/>
    </location>
</feature>
<proteinExistence type="predicted"/>
<dbReference type="Proteomes" id="UP000324897">
    <property type="component" value="Unassembled WGS sequence"/>
</dbReference>
<name>A0A5J9TTL1_9POAL</name>
<dbReference type="AlphaFoldDB" id="A0A5J9TTL1"/>
<reference evidence="2 3" key="1">
    <citation type="journal article" date="2019" name="Sci. Rep.">
        <title>A high-quality genome of Eragrostis curvula grass provides insights into Poaceae evolution and supports new strategies to enhance forage quality.</title>
        <authorList>
            <person name="Carballo J."/>
            <person name="Santos B.A.C.M."/>
            <person name="Zappacosta D."/>
            <person name="Garbus I."/>
            <person name="Selva J.P."/>
            <person name="Gallo C.A."/>
            <person name="Diaz A."/>
            <person name="Albertini E."/>
            <person name="Caccamo M."/>
            <person name="Echenique V."/>
        </authorList>
    </citation>
    <scope>NUCLEOTIDE SEQUENCE [LARGE SCALE GENOMIC DNA]</scope>
    <source>
        <strain evidence="3">cv. Victoria</strain>
        <tissue evidence="2">Leaf</tissue>
    </source>
</reference>
<accession>A0A5J9TTL1</accession>
<evidence type="ECO:0000313" key="3">
    <source>
        <dbReference type="Proteomes" id="UP000324897"/>
    </source>
</evidence>
<sequence>PPNDTTDPPWASSTWLPTDTRAQQNDAGPRSPIQRRISLHPLTITIHRNPKPPHFLPPAAAAASFSGEPYLQRPASAEPEQTLPFHHGCQVPGLLQHHYRVQPLPDSRGLPGLPDGALPAYRREGQANRGMLLPPQGRLRR</sequence>
<dbReference type="Gramene" id="TVU14736">
    <property type="protein sequence ID" value="TVU14736"/>
    <property type="gene ID" value="EJB05_38226"/>
</dbReference>
<evidence type="ECO:0000256" key="1">
    <source>
        <dbReference type="SAM" id="MobiDB-lite"/>
    </source>
</evidence>
<keyword evidence="3" id="KW-1185">Reference proteome</keyword>
<dbReference type="OrthoDB" id="10591846at2759"/>
<protein>
    <submittedName>
        <fullName evidence="2">Uncharacterized protein</fullName>
    </submittedName>
</protein>
<dbReference type="EMBL" id="RWGY01000031">
    <property type="protein sequence ID" value="TVU14736.1"/>
    <property type="molecule type" value="Genomic_DNA"/>
</dbReference>
<feature type="region of interest" description="Disordered" evidence="1">
    <location>
        <begin position="102"/>
        <end position="141"/>
    </location>
</feature>
<comment type="caution">
    <text evidence="2">The sequence shown here is derived from an EMBL/GenBank/DDBJ whole genome shotgun (WGS) entry which is preliminary data.</text>
</comment>
<gene>
    <name evidence="2" type="ORF">EJB05_38226</name>
</gene>
<feature type="region of interest" description="Disordered" evidence="1">
    <location>
        <begin position="1"/>
        <end position="36"/>
    </location>
</feature>
<organism evidence="2 3">
    <name type="scientific">Eragrostis curvula</name>
    <name type="common">weeping love grass</name>
    <dbReference type="NCBI Taxonomy" id="38414"/>
    <lineage>
        <taxon>Eukaryota</taxon>
        <taxon>Viridiplantae</taxon>
        <taxon>Streptophyta</taxon>
        <taxon>Embryophyta</taxon>
        <taxon>Tracheophyta</taxon>
        <taxon>Spermatophyta</taxon>
        <taxon>Magnoliopsida</taxon>
        <taxon>Liliopsida</taxon>
        <taxon>Poales</taxon>
        <taxon>Poaceae</taxon>
        <taxon>PACMAD clade</taxon>
        <taxon>Chloridoideae</taxon>
        <taxon>Eragrostideae</taxon>
        <taxon>Eragrostidinae</taxon>
        <taxon>Eragrostis</taxon>
    </lineage>
</organism>